<comment type="subcellular location">
    <subcellularLocation>
        <location evidence="1">Nucleus</location>
    </subcellularLocation>
</comment>
<organism evidence="10 11">
    <name type="scientific">Acaromyces ingoldii</name>
    <dbReference type="NCBI Taxonomy" id="215250"/>
    <lineage>
        <taxon>Eukaryota</taxon>
        <taxon>Fungi</taxon>
        <taxon>Dikarya</taxon>
        <taxon>Basidiomycota</taxon>
        <taxon>Ustilaginomycotina</taxon>
        <taxon>Exobasidiomycetes</taxon>
        <taxon>Exobasidiales</taxon>
        <taxon>Cryptobasidiaceae</taxon>
        <taxon>Acaromyces</taxon>
    </lineage>
</organism>
<accession>A0A316YXH9</accession>
<feature type="compositionally biased region" description="Low complexity" evidence="8">
    <location>
        <begin position="546"/>
        <end position="555"/>
    </location>
</feature>
<feature type="compositionally biased region" description="Polar residues" evidence="8">
    <location>
        <begin position="443"/>
        <end position="460"/>
    </location>
</feature>
<keyword evidence="5" id="KW-0862">Zinc</keyword>
<feature type="region of interest" description="Disordered" evidence="8">
    <location>
        <begin position="1"/>
        <end position="55"/>
    </location>
</feature>
<feature type="domain" description="C2H2-type" evidence="9">
    <location>
        <begin position="53"/>
        <end position="80"/>
    </location>
</feature>
<evidence type="ECO:0000313" key="11">
    <source>
        <dbReference type="Proteomes" id="UP000245768"/>
    </source>
</evidence>
<evidence type="ECO:0000256" key="4">
    <source>
        <dbReference type="ARBA" id="ARBA00022771"/>
    </source>
</evidence>
<feature type="compositionally biased region" description="Basic and acidic residues" evidence="8">
    <location>
        <begin position="557"/>
        <end position="577"/>
    </location>
</feature>
<dbReference type="GO" id="GO:0005634">
    <property type="term" value="C:nucleus"/>
    <property type="evidence" value="ECO:0007669"/>
    <property type="project" value="UniProtKB-SubCell"/>
</dbReference>
<dbReference type="Proteomes" id="UP000245768">
    <property type="component" value="Unassembled WGS sequence"/>
</dbReference>
<evidence type="ECO:0000259" key="9">
    <source>
        <dbReference type="PROSITE" id="PS50157"/>
    </source>
</evidence>
<keyword evidence="4 7" id="KW-0863">Zinc-finger</keyword>
<dbReference type="PANTHER" id="PTHR40626:SF32">
    <property type="entry name" value="ZINC FINGER PROTEIN RST2"/>
    <property type="match status" value="1"/>
</dbReference>
<dbReference type="PROSITE" id="PS50157">
    <property type="entry name" value="ZINC_FINGER_C2H2_2"/>
    <property type="match status" value="1"/>
</dbReference>
<feature type="compositionally biased region" description="Low complexity" evidence="8">
    <location>
        <begin position="38"/>
        <end position="48"/>
    </location>
</feature>
<feature type="compositionally biased region" description="Polar residues" evidence="8">
    <location>
        <begin position="579"/>
        <end position="588"/>
    </location>
</feature>
<feature type="compositionally biased region" description="Polar residues" evidence="8">
    <location>
        <begin position="1273"/>
        <end position="1288"/>
    </location>
</feature>
<keyword evidence="6" id="KW-0539">Nucleus</keyword>
<dbReference type="Pfam" id="PF00096">
    <property type="entry name" value="zf-C2H2"/>
    <property type="match status" value="1"/>
</dbReference>
<feature type="region of interest" description="Disordered" evidence="8">
    <location>
        <begin position="110"/>
        <end position="298"/>
    </location>
</feature>
<evidence type="ECO:0000256" key="8">
    <source>
        <dbReference type="SAM" id="MobiDB-lite"/>
    </source>
</evidence>
<dbReference type="CDD" id="cd12148">
    <property type="entry name" value="fungal_TF_MHR"/>
    <property type="match status" value="1"/>
</dbReference>
<dbReference type="GO" id="GO:0000981">
    <property type="term" value="F:DNA-binding transcription factor activity, RNA polymerase II-specific"/>
    <property type="evidence" value="ECO:0007669"/>
    <property type="project" value="InterPro"/>
</dbReference>
<feature type="compositionally biased region" description="Polar residues" evidence="8">
    <location>
        <begin position="161"/>
        <end position="183"/>
    </location>
</feature>
<evidence type="ECO:0000256" key="6">
    <source>
        <dbReference type="ARBA" id="ARBA00023242"/>
    </source>
</evidence>
<dbReference type="InterPro" id="IPR013087">
    <property type="entry name" value="Znf_C2H2_type"/>
</dbReference>
<dbReference type="GO" id="GO:0000785">
    <property type="term" value="C:chromatin"/>
    <property type="evidence" value="ECO:0007669"/>
    <property type="project" value="TreeGrafter"/>
</dbReference>
<dbReference type="RefSeq" id="XP_025379971.1">
    <property type="nucleotide sequence ID" value="XM_025523337.1"/>
</dbReference>
<dbReference type="InParanoid" id="A0A316YXH9"/>
<feature type="compositionally biased region" description="Polar residues" evidence="8">
    <location>
        <begin position="226"/>
        <end position="255"/>
    </location>
</feature>
<feature type="compositionally biased region" description="Polar residues" evidence="8">
    <location>
        <begin position="115"/>
        <end position="135"/>
    </location>
</feature>
<keyword evidence="3" id="KW-0677">Repeat</keyword>
<evidence type="ECO:0000256" key="5">
    <source>
        <dbReference type="ARBA" id="ARBA00022833"/>
    </source>
</evidence>
<sequence length="1344" mass="143877">MADMMPSPPPSAMGLQSEHDQSGGPARKQQKKNSGEGAPAQASSSSNPSGPPYICPTCQTSYSRLEYLRRHERRHADIRPFVCDCGKGFSRSDVLSRHKKQCAVFISGGSAEDGSAQQTTKRASATKSRRNTSTGKGRKSGASNNGNDNGNHDGQEEESPPSANFTSQSPNVGSSTAGFPFSTSALAPPSAPPPLLPPAPYGVEGSNGAEYSRSNPPYGLPGGSMNHLTSLGSTFNQQHNYPSSPESNGTISQHGSPRFAARDMSRHGSNSSRFSLRKSGGSFDHIAPRSNATNSTAATSNHYSQEFWDALDPAAKGASLQGNEFSSSSNPPPPFTTHAPFSLSAEANAGIAAASGVPASTTATGLGATTPRGEPQRFAVSTGPLSPFSSIALTSSMSPYLSAFSNARDTPFVASPSRGALPGTPGSSSMNVFDWTMRPPSKPASSNPTSGKRDSLSQQGAAPALPQGVGPGPKRKREDEDQQQYQGKRPSLTSKQDEEGAAAAAVMAADPDQRTAAELLDSLRTGGTPRQHGKEEETTTNHNDGQRMQQHQQQQSHESRTMEGGREDGRGTAKAEGENGQSSGNQSFFEGRNVTAGPEAFLLRLQGGLEESRAGLLGPDGNVINTEAPFGGASGISLGAMASHAPSTTNAAAMSARAWDVGAIMANNGATGLTPLFSGATGTGAAGSNNMSWLLSPGVQQIINNFTGRSEAPGDGGSYFSGAPNGSAHESALPHAAAMDAGQNGAPSPPSQQINSLALERALGDVKNPFYLPPHLFRSCYSITHWALPSLTRLSMLALHSQQNLLKHFPILHEPTFRLDTTPGCLAFAMCMLGNHQVGRMWWAGEEVVPKKGPSAWTIATPKDEPMYRDNVDELSKNGLFEKREDEVRYDEEDGQELVRPIVMTEKVDMLIRSFASRARSTKDKVFVVEALMLFQSNNFLSSDPATRSVAALSHSSVVNLARKAGLFDVDAPHAQRFVTYTPDDVVRSTIFEANDLCFSFSFLPNYLPSCPDEEKLWRRWSDYAGRRRTAFMILIMDTVASLDAGLPVQIGFDEVVHLPLPSPDTVWRAPNSETWRKNLERYRGPTFDEAMSDLLAPRQSDDEALAQSTDKDASTRAPTVFGGHGPFARLVMIIALLRGIIHLLEGRSKRVPKESPVETWLAKAELAPSAMSNRPPLSKLDRDAHIFRRALARWRKAWDHDNLCLGASGHTGQLKAAKLSVSEPGTHHLFASRTASGATPLSDDALPFFWLAQVLLVHGSSNHALSHDSDLTPPNSTIESPVTSLTPEQKRAGKLPDFKRMLRVAKNFVDRDEDVYLDGRINGGSISDEMREFAMAKAAMART</sequence>
<reference evidence="10 11" key="1">
    <citation type="journal article" date="2018" name="Mol. Biol. Evol.">
        <title>Broad Genomic Sampling Reveals a Smut Pathogenic Ancestry of the Fungal Clade Ustilaginomycotina.</title>
        <authorList>
            <person name="Kijpornyongpan T."/>
            <person name="Mondo S.J."/>
            <person name="Barry K."/>
            <person name="Sandor L."/>
            <person name="Lee J."/>
            <person name="Lipzen A."/>
            <person name="Pangilinan J."/>
            <person name="LaButti K."/>
            <person name="Hainaut M."/>
            <person name="Henrissat B."/>
            <person name="Grigoriev I.V."/>
            <person name="Spatafora J.W."/>
            <person name="Aime M.C."/>
        </authorList>
    </citation>
    <scope>NUCLEOTIDE SEQUENCE [LARGE SCALE GENOMIC DNA]</scope>
    <source>
        <strain evidence="10 11">MCA 4198</strain>
    </source>
</reference>
<dbReference type="InterPro" id="IPR051059">
    <property type="entry name" value="VerF-like"/>
</dbReference>
<dbReference type="GO" id="GO:0000978">
    <property type="term" value="F:RNA polymerase II cis-regulatory region sequence-specific DNA binding"/>
    <property type="evidence" value="ECO:0007669"/>
    <property type="project" value="InterPro"/>
</dbReference>
<feature type="region of interest" description="Disordered" evidence="8">
    <location>
        <begin position="415"/>
        <end position="512"/>
    </location>
</feature>
<keyword evidence="11" id="KW-1185">Reference proteome</keyword>
<dbReference type="Pfam" id="PF04082">
    <property type="entry name" value="Fungal_trans"/>
    <property type="match status" value="1"/>
</dbReference>
<dbReference type="GO" id="GO:0008270">
    <property type="term" value="F:zinc ion binding"/>
    <property type="evidence" value="ECO:0007669"/>
    <property type="project" value="UniProtKB-KW"/>
</dbReference>
<feature type="compositionally biased region" description="Pro residues" evidence="8">
    <location>
        <begin position="189"/>
        <end position="200"/>
    </location>
</feature>
<evidence type="ECO:0000313" key="10">
    <source>
        <dbReference type="EMBL" id="PWN92773.1"/>
    </source>
</evidence>
<name>A0A316YXH9_9BASI</name>
<evidence type="ECO:0000256" key="2">
    <source>
        <dbReference type="ARBA" id="ARBA00022723"/>
    </source>
</evidence>
<feature type="compositionally biased region" description="Pro residues" evidence="8">
    <location>
        <begin position="1"/>
        <end position="11"/>
    </location>
</feature>
<dbReference type="InterPro" id="IPR007219">
    <property type="entry name" value="XnlR_reg_dom"/>
</dbReference>
<feature type="region of interest" description="Disordered" evidence="8">
    <location>
        <begin position="1266"/>
        <end position="1292"/>
    </location>
</feature>
<feature type="region of interest" description="Disordered" evidence="8">
    <location>
        <begin position="362"/>
        <end position="381"/>
    </location>
</feature>
<dbReference type="Gene3D" id="3.30.160.60">
    <property type="entry name" value="Classic Zinc Finger"/>
    <property type="match status" value="1"/>
</dbReference>
<keyword evidence="2" id="KW-0479">Metal-binding</keyword>
<dbReference type="OrthoDB" id="1405595at2759"/>
<gene>
    <name evidence="10" type="ORF">FA10DRAFT_276784</name>
</gene>
<dbReference type="PANTHER" id="PTHR40626">
    <property type="entry name" value="MIP31509P"/>
    <property type="match status" value="1"/>
</dbReference>
<feature type="region of interest" description="Disordered" evidence="8">
    <location>
        <begin position="318"/>
        <end position="340"/>
    </location>
</feature>
<proteinExistence type="predicted"/>
<dbReference type="GO" id="GO:0006351">
    <property type="term" value="P:DNA-templated transcription"/>
    <property type="evidence" value="ECO:0007669"/>
    <property type="project" value="InterPro"/>
</dbReference>
<dbReference type="InterPro" id="IPR036236">
    <property type="entry name" value="Znf_C2H2_sf"/>
</dbReference>
<dbReference type="EMBL" id="KZ819634">
    <property type="protein sequence ID" value="PWN92773.1"/>
    <property type="molecule type" value="Genomic_DNA"/>
</dbReference>
<dbReference type="SUPFAM" id="SSF57667">
    <property type="entry name" value="beta-beta-alpha zinc fingers"/>
    <property type="match status" value="1"/>
</dbReference>
<feature type="region of interest" description="Disordered" evidence="8">
    <location>
        <begin position="524"/>
        <end position="592"/>
    </location>
</feature>
<dbReference type="GeneID" id="37045253"/>
<evidence type="ECO:0000256" key="1">
    <source>
        <dbReference type="ARBA" id="ARBA00004123"/>
    </source>
</evidence>
<evidence type="ECO:0000256" key="3">
    <source>
        <dbReference type="ARBA" id="ARBA00022737"/>
    </source>
</evidence>
<protein>
    <recommendedName>
        <fullName evidence="9">C2H2-type domain-containing protein</fullName>
    </recommendedName>
</protein>
<feature type="compositionally biased region" description="Polar residues" evidence="8">
    <location>
        <begin position="483"/>
        <end position="494"/>
    </location>
</feature>
<dbReference type="PROSITE" id="PS00028">
    <property type="entry name" value="ZINC_FINGER_C2H2_1"/>
    <property type="match status" value="1"/>
</dbReference>
<evidence type="ECO:0000256" key="7">
    <source>
        <dbReference type="PROSITE-ProRule" id="PRU00042"/>
    </source>
</evidence>
<dbReference type="STRING" id="215250.A0A316YXH9"/>